<name>A0ABP5DD34_9PSEU</name>
<evidence type="ECO:0000313" key="2">
    <source>
        <dbReference type="Proteomes" id="UP001501116"/>
    </source>
</evidence>
<accession>A0ABP5DD34</accession>
<proteinExistence type="predicted"/>
<organism evidence="1 2">
    <name type="scientific">Amycolatopsis minnesotensis</name>
    <dbReference type="NCBI Taxonomy" id="337894"/>
    <lineage>
        <taxon>Bacteria</taxon>
        <taxon>Bacillati</taxon>
        <taxon>Actinomycetota</taxon>
        <taxon>Actinomycetes</taxon>
        <taxon>Pseudonocardiales</taxon>
        <taxon>Pseudonocardiaceae</taxon>
        <taxon>Amycolatopsis</taxon>
    </lineage>
</organism>
<gene>
    <name evidence="1" type="ORF">GCM10009754_62530</name>
</gene>
<evidence type="ECO:0008006" key="3">
    <source>
        <dbReference type="Google" id="ProtNLM"/>
    </source>
</evidence>
<evidence type="ECO:0000313" key="1">
    <source>
        <dbReference type="EMBL" id="GAA1978109.1"/>
    </source>
</evidence>
<protein>
    <recommendedName>
        <fullName evidence="3">Ketohydroxyglutarate aldolase</fullName>
    </recommendedName>
</protein>
<keyword evidence="2" id="KW-1185">Reference proteome</keyword>
<dbReference type="Proteomes" id="UP001501116">
    <property type="component" value="Unassembled WGS sequence"/>
</dbReference>
<dbReference type="RefSeq" id="WP_344426985.1">
    <property type="nucleotide sequence ID" value="NZ_BAAANN010000029.1"/>
</dbReference>
<sequence length="79" mass="8223">MQRDWKVVVSVRGESLASLSEVVAGLRSAGMTVNQVLDPIGAVTGTMGSSTLTSLRAVPGVADVELEALYQLPPEGEPQ</sequence>
<dbReference type="EMBL" id="BAAANN010000029">
    <property type="protein sequence ID" value="GAA1978109.1"/>
    <property type="molecule type" value="Genomic_DNA"/>
</dbReference>
<comment type="caution">
    <text evidence="1">The sequence shown here is derived from an EMBL/GenBank/DDBJ whole genome shotgun (WGS) entry which is preliminary data.</text>
</comment>
<reference evidence="2" key="1">
    <citation type="journal article" date="2019" name="Int. J. Syst. Evol. Microbiol.">
        <title>The Global Catalogue of Microorganisms (GCM) 10K type strain sequencing project: providing services to taxonomists for standard genome sequencing and annotation.</title>
        <authorList>
            <consortium name="The Broad Institute Genomics Platform"/>
            <consortium name="The Broad Institute Genome Sequencing Center for Infectious Disease"/>
            <person name="Wu L."/>
            <person name="Ma J."/>
        </authorList>
    </citation>
    <scope>NUCLEOTIDE SEQUENCE [LARGE SCALE GENOMIC DNA]</scope>
    <source>
        <strain evidence="2">JCM 14545</strain>
    </source>
</reference>